<dbReference type="RefSeq" id="WP_148621990.1">
    <property type="nucleotide sequence ID" value="NZ_SDGZ01000008.1"/>
</dbReference>
<organism evidence="1 2">
    <name type="scientific">Weissella muntiaci</name>
    <dbReference type="NCBI Taxonomy" id="2508881"/>
    <lineage>
        <taxon>Bacteria</taxon>
        <taxon>Bacillati</taxon>
        <taxon>Bacillota</taxon>
        <taxon>Bacilli</taxon>
        <taxon>Lactobacillales</taxon>
        <taxon>Lactobacillaceae</taxon>
        <taxon>Weissella</taxon>
    </lineage>
</organism>
<evidence type="ECO:0000313" key="2">
    <source>
        <dbReference type="Proteomes" id="UP000371977"/>
    </source>
</evidence>
<gene>
    <name evidence="1" type="ORF">ESZ50_02295</name>
</gene>
<reference evidence="1 2" key="1">
    <citation type="submission" date="2019-01" db="EMBL/GenBank/DDBJ databases">
        <title>Weissella sp. nov., a novel lactic acid bacterium isolated from animal feces.</title>
        <authorList>
            <person name="Wang L.-T."/>
        </authorList>
    </citation>
    <scope>NUCLEOTIDE SEQUENCE [LARGE SCALE GENOMIC DNA]</scope>
    <source>
        <strain evidence="1 2">8H-2</strain>
    </source>
</reference>
<dbReference type="EMBL" id="SDGZ01000008">
    <property type="protein sequence ID" value="TYC50518.1"/>
    <property type="molecule type" value="Genomic_DNA"/>
</dbReference>
<dbReference type="Gene3D" id="3.40.50.1820">
    <property type="entry name" value="alpha/beta hydrolase"/>
    <property type="match status" value="1"/>
</dbReference>
<dbReference type="InterPro" id="IPR029058">
    <property type="entry name" value="AB_hydrolase_fold"/>
</dbReference>
<evidence type="ECO:0000313" key="1">
    <source>
        <dbReference type="EMBL" id="TYC50518.1"/>
    </source>
</evidence>
<accession>A0A6C2C954</accession>
<keyword evidence="2" id="KW-1185">Reference proteome</keyword>
<name>A0A6C2C954_9LACO</name>
<dbReference type="Pfam" id="PF26363">
    <property type="entry name" value="Phospholipase-like"/>
    <property type="match status" value="1"/>
</dbReference>
<protein>
    <submittedName>
        <fullName evidence="1">Uncharacterized protein</fullName>
    </submittedName>
</protein>
<comment type="caution">
    <text evidence="1">The sequence shown here is derived from an EMBL/GenBank/DDBJ whole genome shotgun (WGS) entry which is preliminary data.</text>
</comment>
<proteinExistence type="predicted"/>
<dbReference type="Proteomes" id="UP000371977">
    <property type="component" value="Unassembled WGS sequence"/>
</dbReference>
<dbReference type="AlphaFoldDB" id="A0A6C2C954"/>
<sequence>MSINNEQYQEDKFISGTAYKASHLSAGDEAFKKGQVFQDPDTKEYYKVISAADNNKLDGKESAGYSNNGFQGIAVVPVSNDKGDHPKYSNTTIGYAGTDFPGEFIKDAGVADGGNVVGGLKTGNSQFDSAESFYKNVSKMKGVKVTKITGHSLGGALAQKVAATHHVSAMTFSSADVSKQLTQKEKQWLLIGGKQKVTNIVHYNDVIAQWTATQGYGTTVFSKSTSTIPILSILSTHMLSSYPQKFKVDNSRVGDFLLYQWSNNFIRQVTDRLAYPMEMLEIDRKIISKGASWFKKGAKLAEKTGKSILSGIEGLFVTTANADTVGGKVEVDKDELDSAASAVLSLNNHLDNIEKVNQSIMSDMDKIFKDVKSTVFHTLSGVGVTMSDLDQIVYETRSDVQHHVDQNAIMQTHKSIQDQKGHLKTVAQGLKNTGNNAVMNDQKWARAFGKGYGF</sequence>
<dbReference type="SUPFAM" id="SSF53474">
    <property type="entry name" value="alpha/beta-Hydrolases"/>
    <property type="match status" value="1"/>
</dbReference>
<dbReference type="OrthoDB" id="2175187at2"/>